<evidence type="ECO:0000256" key="6">
    <source>
        <dbReference type="ARBA" id="ARBA00022694"/>
    </source>
</evidence>
<dbReference type="AlphaFoldDB" id="A0A9D2NRI8"/>
<comment type="subcellular location">
    <subcellularLocation>
        <location evidence="11">Cytoplasm</location>
    </subcellularLocation>
</comment>
<dbReference type="SFLD" id="SFLDS00029">
    <property type="entry name" value="Radical_SAM"/>
    <property type="match status" value="1"/>
</dbReference>
<dbReference type="InterPro" id="IPR013848">
    <property type="entry name" value="Methylthiotransferase_N"/>
</dbReference>
<dbReference type="Pfam" id="PF01938">
    <property type="entry name" value="TRAM"/>
    <property type="match status" value="1"/>
</dbReference>
<dbReference type="InterPro" id="IPR007197">
    <property type="entry name" value="rSAM"/>
</dbReference>
<keyword evidence="6 11" id="KW-0819">tRNA processing</keyword>
<feature type="binding site" evidence="11">
    <location>
        <position position="205"/>
    </location>
    <ligand>
        <name>[4Fe-4S] cluster</name>
        <dbReference type="ChEBI" id="CHEBI:49883"/>
        <label>2</label>
        <note>4Fe-4S-S-AdoMet</note>
    </ligand>
</feature>
<dbReference type="EMBL" id="DWWM01000057">
    <property type="protein sequence ID" value="HJC37281.1"/>
    <property type="molecule type" value="Genomic_DNA"/>
</dbReference>
<comment type="similarity">
    <text evidence="11">Belongs to the methylthiotransferase family. MiaB subfamily.</text>
</comment>
<evidence type="ECO:0000256" key="8">
    <source>
        <dbReference type="ARBA" id="ARBA00023004"/>
    </source>
</evidence>
<evidence type="ECO:0000256" key="11">
    <source>
        <dbReference type="HAMAP-Rule" id="MF_01864"/>
    </source>
</evidence>
<dbReference type="PANTHER" id="PTHR43020:SF2">
    <property type="entry name" value="MITOCHONDRIAL TRNA METHYLTHIOTRANSFERASE CDK5RAP1"/>
    <property type="match status" value="1"/>
</dbReference>
<comment type="cofactor">
    <cofactor evidence="11">
        <name>[4Fe-4S] cluster</name>
        <dbReference type="ChEBI" id="CHEBI:49883"/>
    </cofactor>
    <text evidence="11">Binds 2 [4Fe-4S] clusters. One cluster is coordinated with 3 cysteines and an exchangeable S-adenosyl-L-methionine.</text>
</comment>
<dbReference type="SMART" id="SM00729">
    <property type="entry name" value="Elp3"/>
    <property type="match status" value="1"/>
</dbReference>
<dbReference type="FunFam" id="3.40.50.12160:FF:000006">
    <property type="entry name" value="tRNA-2-methylthio-N(6)-dimethylallyladenosine synthase"/>
    <property type="match status" value="1"/>
</dbReference>
<feature type="domain" description="TRAM" evidence="12">
    <location>
        <begin position="416"/>
        <end position="478"/>
    </location>
</feature>
<name>A0A9D2NRI8_9FIRM</name>
<comment type="caution">
    <text evidence="15">The sequence shown here is derived from an EMBL/GenBank/DDBJ whole genome shotgun (WGS) entry which is preliminary data.</text>
</comment>
<organism evidence="15 16">
    <name type="scientific">Candidatus Merdibacter merdavium</name>
    <dbReference type="NCBI Taxonomy" id="2838692"/>
    <lineage>
        <taxon>Bacteria</taxon>
        <taxon>Bacillati</taxon>
        <taxon>Bacillota</taxon>
        <taxon>Erysipelotrichia</taxon>
        <taxon>Erysipelotrichales</taxon>
        <taxon>Erysipelotrichaceae</taxon>
        <taxon>Merdibacter</taxon>
    </lineage>
</organism>
<evidence type="ECO:0000313" key="15">
    <source>
        <dbReference type="EMBL" id="HJC37281.1"/>
    </source>
</evidence>
<dbReference type="Pfam" id="PF00919">
    <property type="entry name" value="UPF0004"/>
    <property type="match status" value="1"/>
</dbReference>
<keyword evidence="9 11" id="KW-0411">Iron-sulfur</keyword>
<dbReference type="NCBIfam" id="TIGR00089">
    <property type="entry name" value="MiaB/RimO family radical SAM methylthiotransferase"/>
    <property type="match status" value="1"/>
</dbReference>
<keyword evidence="8 11" id="KW-0408">Iron</keyword>
<evidence type="ECO:0000259" key="12">
    <source>
        <dbReference type="PROSITE" id="PS50926"/>
    </source>
</evidence>
<feature type="domain" description="Radical SAM core" evidence="14">
    <location>
        <begin position="184"/>
        <end position="413"/>
    </location>
</feature>
<evidence type="ECO:0000256" key="3">
    <source>
        <dbReference type="ARBA" id="ARBA00022490"/>
    </source>
</evidence>
<comment type="catalytic activity">
    <reaction evidence="11">
        <text>N(6)-dimethylallyladenosine(37) in tRNA + (sulfur carrier)-SH + AH2 + 2 S-adenosyl-L-methionine = 2-methylsulfanyl-N(6)-dimethylallyladenosine(37) in tRNA + (sulfur carrier)-H + 5'-deoxyadenosine + L-methionine + A + S-adenosyl-L-homocysteine + 2 H(+)</text>
        <dbReference type="Rhea" id="RHEA:37067"/>
        <dbReference type="Rhea" id="RHEA-COMP:10375"/>
        <dbReference type="Rhea" id="RHEA-COMP:10376"/>
        <dbReference type="Rhea" id="RHEA-COMP:14737"/>
        <dbReference type="Rhea" id="RHEA-COMP:14739"/>
        <dbReference type="ChEBI" id="CHEBI:13193"/>
        <dbReference type="ChEBI" id="CHEBI:15378"/>
        <dbReference type="ChEBI" id="CHEBI:17319"/>
        <dbReference type="ChEBI" id="CHEBI:17499"/>
        <dbReference type="ChEBI" id="CHEBI:29917"/>
        <dbReference type="ChEBI" id="CHEBI:57844"/>
        <dbReference type="ChEBI" id="CHEBI:57856"/>
        <dbReference type="ChEBI" id="CHEBI:59789"/>
        <dbReference type="ChEBI" id="CHEBI:64428"/>
        <dbReference type="ChEBI" id="CHEBI:74415"/>
        <dbReference type="ChEBI" id="CHEBI:74417"/>
        <dbReference type="EC" id="2.8.4.3"/>
    </reaction>
</comment>
<dbReference type="InterPro" id="IPR006638">
    <property type="entry name" value="Elp3/MiaA/NifB-like_rSAM"/>
</dbReference>
<reference evidence="15" key="2">
    <citation type="submission" date="2021-04" db="EMBL/GenBank/DDBJ databases">
        <authorList>
            <person name="Gilroy R."/>
        </authorList>
    </citation>
    <scope>NUCLEOTIDE SEQUENCE</scope>
    <source>
        <strain evidence="15">CHK187-11901</strain>
    </source>
</reference>
<dbReference type="InterPro" id="IPR058240">
    <property type="entry name" value="rSAM_sf"/>
</dbReference>
<keyword evidence="4 11" id="KW-0808">Transferase</keyword>
<feature type="binding site" evidence="11">
    <location>
        <position position="202"/>
    </location>
    <ligand>
        <name>[4Fe-4S] cluster</name>
        <dbReference type="ChEBI" id="CHEBI:49883"/>
        <label>2</label>
        <note>4Fe-4S-S-AdoMet</note>
    </ligand>
</feature>
<dbReference type="Proteomes" id="UP000823896">
    <property type="component" value="Unassembled WGS sequence"/>
</dbReference>
<accession>A0A9D2NRI8</accession>
<sequence length="478" mass="54155">MKQQPGWVLPDLRAASRRTHTASVIEKSLFSIPDECRNMGKGRRYYVRTYGCQANERDSETLAGILEALGYAPAKGEEDADVILINTCAVRRNAEDKVLGELGSLKRLSVQRDDLIIGLCGCMAQEEEMVNIILEKYRHVNLIFGTHNLHRLPQLLHAAIEGNERCVEVFSQEGEVIENLPVRRFGRYKAWVNIMYGCDKFCTYCIVPYTRGKERSRAMEDILQELRELKAQGYREVTLLGQNVNAYGKDLGIEGGFAALLRESAKTGIDRIRFTTSHPWDFSDEMIGAIASCDNIMPFIHLPVQSGDSDVLRRMGRRYTIEQYRSLFDRIKAAIPGCAVSTDIIVGFPNESDEQFAHTMDIVDYCRFDNAYTFIYSPREGTPAARMADSVPMEVKQERLARLNERWNAYALENNQAYVGRIVKVLVDGPSKKDEHIYSGYTETNKMVNFTADKVQAGEIIEVKITQARTWSLNGEAI</sequence>
<dbReference type="Gene3D" id="3.80.30.20">
    <property type="entry name" value="tm_1862 like domain"/>
    <property type="match status" value="1"/>
</dbReference>
<gene>
    <name evidence="11 15" type="primary">miaB</name>
    <name evidence="15" type="ORF">H9702_09180</name>
</gene>
<feature type="domain" description="MTTase N-terminal" evidence="13">
    <location>
        <begin position="43"/>
        <end position="161"/>
    </location>
</feature>
<evidence type="ECO:0000259" key="14">
    <source>
        <dbReference type="PROSITE" id="PS51918"/>
    </source>
</evidence>
<dbReference type="EC" id="2.8.4.3" evidence="10 11"/>
<comment type="subunit">
    <text evidence="11">Monomer.</text>
</comment>
<feature type="binding site" evidence="11">
    <location>
        <position position="52"/>
    </location>
    <ligand>
        <name>[4Fe-4S] cluster</name>
        <dbReference type="ChEBI" id="CHEBI:49883"/>
        <label>1</label>
    </ligand>
</feature>
<keyword evidence="7 11" id="KW-0479">Metal-binding</keyword>
<evidence type="ECO:0000313" key="16">
    <source>
        <dbReference type="Proteomes" id="UP000823896"/>
    </source>
</evidence>
<keyword evidence="5 11" id="KW-0949">S-adenosyl-L-methionine</keyword>
<dbReference type="FunFam" id="3.80.30.20:FF:000001">
    <property type="entry name" value="tRNA-2-methylthio-N(6)-dimethylallyladenosine synthase 2"/>
    <property type="match status" value="1"/>
</dbReference>
<dbReference type="NCBIfam" id="TIGR01574">
    <property type="entry name" value="miaB-methiolase"/>
    <property type="match status" value="1"/>
</dbReference>
<protein>
    <recommendedName>
        <fullName evidence="10 11">tRNA-2-methylthio-N(6)-dimethylallyladenosine synthase</fullName>
        <ecNumber evidence="10 11">2.8.4.3</ecNumber>
    </recommendedName>
    <alternativeName>
        <fullName evidence="11">(Dimethylallyl)adenosine tRNA methylthiotransferase MiaB</fullName>
    </alternativeName>
    <alternativeName>
        <fullName evidence="11">tRNA-i(6)A37 methylthiotransferase</fullName>
    </alternativeName>
</protein>
<dbReference type="GO" id="GO:0035597">
    <property type="term" value="F:tRNA-2-methylthio-N(6)-dimethylallyladenosine(37) synthase activity"/>
    <property type="evidence" value="ECO:0007669"/>
    <property type="project" value="UniProtKB-EC"/>
</dbReference>
<dbReference type="InterPro" id="IPR005839">
    <property type="entry name" value="Methylthiotransferase"/>
</dbReference>
<dbReference type="InterPro" id="IPR020612">
    <property type="entry name" value="Methylthiotransferase_CS"/>
</dbReference>
<dbReference type="PANTHER" id="PTHR43020">
    <property type="entry name" value="CDK5 REGULATORY SUBUNIT-ASSOCIATED PROTEIN 1"/>
    <property type="match status" value="1"/>
</dbReference>
<keyword evidence="2 11" id="KW-0004">4Fe-4S</keyword>
<dbReference type="GO" id="GO:0005829">
    <property type="term" value="C:cytosol"/>
    <property type="evidence" value="ECO:0007669"/>
    <property type="project" value="TreeGrafter"/>
</dbReference>
<evidence type="ECO:0000256" key="5">
    <source>
        <dbReference type="ARBA" id="ARBA00022691"/>
    </source>
</evidence>
<evidence type="ECO:0000256" key="4">
    <source>
        <dbReference type="ARBA" id="ARBA00022679"/>
    </source>
</evidence>
<dbReference type="CDD" id="cd01335">
    <property type="entry name" value="Radical_SAM"/>
    <property type="match status" value="1"/>
</dbReference>
<dbReference type="PROSITE" id="PS01278">
    <property type="entry name" value="MTTASE_RADICAL"/>
    <property type="match status" value="1"/>
</dbReference>
<evidence type="ECO:0000256" key="7">
    <source>
        <dbReference type="ARBA" id="ARBA00022723"/>
    </source>
</evidence>
<evidence type="ECO:0000259" key="13">
    <source>
        <dbReference type="PROSITE" id="PS51449"/>
    </source>
</evidence>
<dbReference type="Gene3D" id="3.40.50.12160">
    <property type="entry name" value="Methylthiotransferase, N-terminal domain"/>
    <property type="match status" value="1"/>
</dbReference>
<evidence type="ECO:0000256" key="2">
    <source>
        <dbReference type="ARBA" id="ARBA00022485"/>
    </source>
</evidence>
<reference evidence="15" key="1">
    <citation type="journal article" date="2021" name="PeerJ">
        <title>Extensive microbial diversity within the chicken gut microbiome revealed by metagenomics and culture.</title>
        <authorList>
            <person name="Gilroy R."/>
            <person name="Ravi A."/>
            <person name="Getino M."/>
            <person name="Pursley I."/>
            <person name="Horton D.L."/>
            <person name="Alikhan N.F."/>
            <person name="Baker D."/>
            <person name="Gharbi K."/>
            <person name="Hall N."/>
            <person name="Watson M."/>
            <person name="Adriaenssens E.M."/>
            <person name="Foster-Nyarko E."/>
            <person name="Jarju S."/>
            <person name="Secka A."/>
            <person name="Antonio M."/>
            <person name="Oren A."/>
            <person name="Chaudhuri R.R."/>
            <person name="La Ragione R."/>
            <person name="Hildebrand F."/>
            <person name="Pallen M.J."/>
        </authorList>
    </citation>
    <scope>NUCLEOTIDE SEQUENCE</scope>
    <source>
        <strain evidence="15">CHK187-11901</strain>
    </source>
</reference>
<dbReference type="HAMAP" id="MF_01864">
    <property type="entry name" value="tRNA_metthiotr_MiaB"/>
    <property type="match status" value="1"/>
</dbReference>
<proteinExistence type="inferred from homology"/>
<dbReference type="InterPro" id="IPR023404">
    <property type="entry name" value="rSAM_horseshoe"/>
</dbReference>
<dbReference type="GO" id="GO:0046872">
    <property type="term" value="F:metal ion binding"/>
    <property type="evidence" value="ECO:0007669"/>
    <property type="project" value="UniProtKB-KW"/>
</dbReference>
<comment type="function">
    <text evidence="1 11">Catalyzes the methylthiolation of N6-(dimethylallyl)adenosine (i(6)A), leading to the formation of 2-methylthio-N6-(dimethylallyl)adenosine (ms(2)i(6)A) at position 37 in tRNAs that read codons beginning with uridine.</text>
</comment>
<evidence type="ECO:0000256" key="10">
    <source>
        <dbReference type="ARBA" id="ARBA00033765"/>
    </source>
</evidence>
<evidence type="ECO:0000256" key="1">
    <source>
        <dbReference type="ARBA" id="ARBA00003234"/>
    </source>
</evidence>
<dbReference type="SFLD" id="SFLDG01082">
    <property type="entry name" value="B12-binding_domain_containing"/>
    <property type="match status" value="1"/>
</dbReference>
<feature type="binding site" evidence="11">
    <location>
        <position position="88"/>
    </location>
    <ligand>
        <name>[4Fe-4S] cluster</name>
        <dbReference type="ChEBI" id="CHEBI:49883"/>
        <label>1</label>
    </ligand>
</feature>
<dbReference type="PROSITE" id="PS51449">
    <property type="entry name" value="MTTASE_N"/>
    <property type="match status" value="1"/>
</dbReference>
<dbReference type="PROSITE" id="PS50926">
    <property type="entry name" value="TRAM"/>
    <property type="match status" value="1"/>
</dbReference>
<dbReference type="Pfam" id="PF04055">
    <property type="entry name" value="Radical_SAM"/>
    <property type="match status" value="1"/>
</dbReference>
<feature type="binding site" evidence="11">
    <location>
        <position position="122"/>
    </location>
    <ligand>
        <name>[4Fe-4S] cluster</name>
        <dbReference type="ChEBI" id="CHEBI:49883"/>
        <label>1</label>
    </ligand>
</feature>
<dbReference type="InterPro" id="IPR006463">
    <property type="entry name" value="MiaB_methiolase"/>
</dbReference>
<feature type="binding site" evidence="11">
    <location>
        <position position="198"/>
    </location>
    <ligand>
        <name>[4Fe-4S] cluster</name>
        <dbReference type="ChEBI" id="CHEBI:49883"/>
        <label>2</label>
        <note>4Fe-4S-S-AdoMet</note>
    </ligand>
</feature>
<dbReference type="GO" id="GO:0051539">
    <property type="term" value="F:4 iron, 4 sulfur cluster binding"/>
    <property type="evidence" value="ECO:0007669"/>
    <property type="project" value="UniProtKB-UniRule"/>
</dbReference>
<dbReference type="InterPro" id="IPR038135">
    <property type="entry name" value="Methylthiotransferase_N_sf"/>
</dbReference>
<dbReference type="SUPFAM" id="SSF102114">
    <property type="entry name" value="Radical SAM enzymes"/>
    <property type="match status" value="1"/>
</dbReference>
<keyword evidence="3 11" id="KW-0963">Cytoplasm</keyword>
<dbReference type="SFLD" id="SFLDG01061">
    <property type="entry name" value="methylthiotransferase"/>
    <property type="match status" value="1"/>
</dbReference>
<dbReference type="SFLD" id="SFLDF00273">
    <property type="entry name" value="(dimethylallyl)adenosine_tRNA"/>
    <property type="match status" value="1"/>
</dbReference>
<dbReference type="InterPro" id="IPR002792">
    <property type="entry name" value="TRAM_dom"/>
</dbReference>
<dbReference type="PROSITE" id="PS51918">
    <property type="entry name" value="RADICAL_SAM"/>
    <property type="match status" value="1"/>
</dbReference>
<evidence type="ECO:0000256" key="9">
    <source>
        <dbReference type="ARBA" id="ARBA00023014"/>
    </source>
</evidence>